<dbReference type="Gene3D" id="3.40.50.300">
    <property type="entry name" value="P-loop containing nucleotide triphosphate hydrolases"/>
    <property type="match status" value="1"/>
</dbReference>
<dbReference type="InterPro" id="IPR036770">
    <property type="entry name" value="Ankyrin_rpt-contain_sf"/>
</dbReference>
<dbReference type="SUPFAM" id="SSF52540">
    <property type="entry name" value="P-loop containing nucleoside triphosphate hydrolases"/>
    <property type="match status" value="1"/>
</dbReference>
<organism evidence="1 2">
    <name type="scientific">Zopfia rhizophila CBS 207.26</name>
    <dbReference type="NCBI Taxonomy" id="1314779"/>
    <lineage>
        <taxon>Eukaryota</taxon>
        <taxon>Fungi</taxon>
        <taxon>Dikarya</taxon>
        <taxon>Ascomycota</taxon>
        <taxon>Pezizomycotina</taxon>
        <taxon>Dothideomycetes</taxon>
        <taxon>Dothideomycetes incertae sedis</taxon>
        <taxon>Zopfiaceae</taxon>
        <taxon>Zopfia</taxon>
    </lineage>
</organism>
<protein>
    <submittedName>
        <fullName evidence="1">Uncharacterized protein</fullName>
    </submittedName>
</protein>
<keyword evidence="2" id="KW-1185">Reference proteome</keyword>
<reference evidence="1" key="1">
    <citation type="journal article" date="2020" name="Stud. Mycol.">
        <title>101 Dothideomycetes genomes: a test case for predicting lifestyles and emergence of pathogens.</title>
        <authorList>
            <person name="Haridas S."/>
            <person name="Albert R."/>
            <person name="Binder M."/>
            <person name="Bloem J."/>
            <person name="Labutti K."/>
            <person name="Salamov A."/>
            <person name="Andreopoulos B."/>
            <person name="Baker S."/>
            <person name="Barry K."/>
            <person name="Bills G."/>
            <person name="Bluhm B."/>
            <person name="Cannon C."/>
            <person name="Castanera R."/>
            <person name="Culley D."/>
            <person name="Daum C."/>
            <person name="Ezra D."/>
            <person name="Gonzalez J."/>
            <person name="Henrissat B."/>
            <person name="Kuo A."/>
            <person name="Liang C."/>
            <person name="Lipzen A."/>
            <person name="Lutzoni F."/>
            <person name="Magnuson J."/>
            <person name="Mondo S."/>
            <person name="Nolan M."/>
            <person name="Ohm R."/>
            <person name="Pangilinan J."/>
            <person name="Park H.-J."/>
            <person name="Ramirez L."/>
            <person name="Alfaro M."/>
            <person name="Sun H."/>
            <person name="Tritt A."/>
            <person name="Yoshinaga Y."/>
            <person name="Zwiers L.-H."/>
            <person name="Turgeon B."/>
            <person name="Goodwin S."/>
            <person name="Spatafora J."/>
            <person name="Crous P."/>
            <person name="Grigoriev I."/>
        </authorList>
    </citation>
    <scope>NUCLEOTIDE SEQUENCE</scope>
    <source>
        <strain evidence="1">CBS 207.26</strain>
    </source>
</reference>
<evidence type="ECO:0000313" key="1">
    <source>
        <dbReference type="EMBL" id="KAF2186929.1"/>
    </source>
</evidence>
<dbReference type="InterPro" id="IPR027417">
    <property type="entry name" value="P-loop_NTPase"/>
</dbReference>
<evidence type="ECO:0000313" key="2">
    <source>
        <dbReference type="Proteomes" id="UP000800200"/>
    </source>
</evidence>
<dbReference type="AlphaFoldDB" id="A0A6A6E8M5"/>
<proteinExistence type="predicted"/>
<dbReference type="SUPFAM" id="SSF48403">
    <property type="entry name" value="Ankyrin repeat"/>
    <property type="match status" value="1"/>
</dbReference>
<dbReference type="Proteomes" id="UP000800200">
    <property type="component" value="Unassembled WGS sequence"/>
</dbReference>
<dbReference type="OrthoDB" id="47330at2759"/>
<name>A0A6A6E8M5_9PEZI</name>
<dbReference type="EMBL" id="ML994628">
    <property type="protein sequence ID" value="KAF2186929.1"/>
    <property type="molecule type" value="Genomic_DNA"/>
</dbReference>
<sequence length="146" mass="15834">MRRPFKCHTPFSHLPIDNALQQASYASSLSNNGSSFPALYYAVVRNSAEAVATLLEYDADPNAKQPQFAKTHNITGVLKLPYHIIGQDPAAKHIKEEVLAHTIMDVDEPEPLMMVFAGPPGHGKTETAKQMGDLLPSTGGALIEPK</sequence>
<gene>
    <name evidence="1" type="ORF">K469DRAFT_772645</name>
</gene>
<accession>A0A6A6E8M5</accession>